<feature type="chain" id="PRO_5046715503" description="O-Glycosyl hydrolase" evidence="4">
    <location>
        <begin position="27"/>
        <end position="539"/>
    </location>
</feature>
<dbReference type="Gene3D" id="3.20.20.80">
    <property type="entry name" value="Glycosidases"/>
    <property type="match status" value="1"/>
</dbReference>
<keyword evidence="6" id="KW-1185">Reference proteome</keyword>
<evidence type="ECO:0000256" key="4">
    <source>
        <dbReference type="SAM" id="SignalP"/>
    </source>
</evidence>
<feature type="signal peptide" evidence="4">
    <location>
        <begin position="1"/>
        <end position="26"/>
    </location>
</feature>
<dbReference type="PANTHER" id="PTHR11069">
    <property type="entry name" value="GLUCOSYLCERAMIDASE"/>
    <property type="match status" value="1"/>
</dbReference>
<evidence type="ECO:0000256" key="2">
    <source>
        <dbReference type="ARBA" id="ARBA00022729"/>
    </source>
</evidence>
<gene>
    <name evidence="5" type="ORF">ACFSKL_08050</name>
</gene>
<dbReference type="EMBL" id="JBHUHR010000022">
    <property type="protein sequence ID" value="MFD2034736.1"/>
    <property type="molecule type" value="Genomic_DNA"/>
</dbReference>
<dbReference type="PANTHER" id="PTHR11069:SF38">
    <property type="entry name" value="GLUCURONOXYLANASE XYNC"/>
    <property type="match status" value="1"/>
</dbReference>
<comment type="similarity">
    <text evidence="1">Belongs to the glycosyl hydrolase 30 family.</text>
</comment>
<dbReference type="Proteomes" id="UP001597361">
    <property type="component" value="Unassembled WGS sequence"/>
</dbReference>
<dbReference type="PROSITE" id="PS51257">
    <property type="entry name" value="PROKAR_LIPOPROTEIN"/>
    <property type="match status" value="1"/>
</dbReference>
<keyword evidence="3" id="KW-0378">Hydrolase</keyword>
<evidence type="ECO:0000256" key="3">
    <source>
        <dbReference type="ARBA" id="ARBA00022801"/>
    </source>
</evidence>
<proteinExistence type="inferred from homology"/>
<evidence type="ECO:0008006" key="7">
    <source>
        <dbReference type="Google" id="ProtNLM"/>
    </source>
</evidence>
<reference evidence="6" key="1">
    <citation type="journal article" date="2019" name="Int. J. Syst. Evol. Microbiol.">
        <title>The Global Catalogue of Microorganisms (GCM) 10K type strain sequencing project: providing services to taxonomists for standard genome sequencing and annotation.</title>
        <authorList>
            <consortium name="The Broad Institute Genomics Platform"/>
            <consortium name="The Broad Institute Genome Sequencing Center for Infectious Disease"/>
            <person name="Wu L."/>
            <person name="Ma J."/>
        </authorList>
    </citation>
    <scope>NUCLEOTIDE SEQUENCE [LARGE SCALE GENOMIC DNA]</scope>
    <source>
        <strain evidence="6">CGMCC 1.15180</strain>
    </source>
</reference>
<organism evidence="5 6">
    <name type="scientific">Belliella marina</name>
    <dbReference type="NCBI Taxonomy" id="1644146"/>
    <lineage>
        <taxon>Bacteria</taxon>
        <taxon>Pseudomonadati</taxon>
        <taxon>Bacteroidota</taxon>
        <taxon>Cytophagia</taxon>
        <taxon>Cytophagales</taxon>
        <taxon>Cyclobacteriaceae</taxon>
        <taxon>Belliella</taxon>
    </lineage>
</organism>
<dbReference type="InterPro" id="IPR001139">
    <property type="entry name" value="Glyco_hydro_30"/>
</dbReference>
<dbReference type="SUPFAM" id="SSF51445">
    <property type="entry name" value="(Trans)glycosidases"/>
    <property type="match status" value="1"/>
</dbReference>
<accession>A0ABW4VM28</accession>
<comment type="caution">
    <text evidence="5">The sequence shown here is derived from an EMBL/GenBank/DDBJ whole genome shotgun (WGS) entry which is preliminary data.</text>
</comment>
<protein>
    <recommendedName>
        <fullName evidence="7">O-Glycosyl hydrolase</fullName>
    </recommendedName>
</protein>
<dbReference type="InterPro" id="IPR013780">
    <property type="entry name" value="Glyco_hydro_b"/>
</dbReference>
<evidence type="ECO:0000313" key="6">
    <source>
        <dbReference type="Proteomes" id="UP001597361"/>
    </source>
</evidence>
<keyword evidence="2 4" id="KW-0732">Signal</keyword>
<dbReference type="InterPro" id="IPR017853">
    <property type="entry name" value="GH"/>
</dbReference>
<name>A0ABW4VM28_9BACT</name>
<sequence>MKRVNNLRWSLFFLAAIMLGFISACVDEEESENRTAQLSWDLSSIPDGDLSASSGSLNLDVHWAYTQWIIKVEEVIEGEDFVQEFTPRVAGSNTIGSSTTRVAIRYRQNDTYSDNVVKISLQASDGTGEKFEMILTQAGKEFVPFRINLDQNVTYQHISGFGGGNMMWGTDFLDANEIKLAFGTGPGELGLSIYRVRLSPVRNDWPAVVETVKEAKKHGATIIASPWSPPVSMKSINNLVGGYLLEENYEAYANYLNDFVQFMAEQGAAVDVVSIQNEPDIQVSYESCDWTVGQIYDFVKFHGDKIQGAKLTAAESFNFKQSYTDQILNDPDALKNLDIVSGHIYGSGLAPYPLAEQKGVEVWMTEYLMNQNSGVDINNWNTEEAVIWEETMGMLQTIHDSMISNWNAYIWWYIRRFYSFLGEGEQGTTRGQTLRRGDAMAQFAKHVRPGYTRISASLSEPRNIDVTGYTGEGKLVIVLINKEAESIPAIELEIPEGFDTVHATVTSLNQRQNSVDVTTQGGVASLGLSAKSITTIVLE</sequence>
<evidence type="ECO:0000313" key="5">
    <source>
        <dbReference type="EMBL" id="MFD2034736.1"/>
    </source>
</evidence>
<evidence type="ECO:0000256" key="1">
    <source>
        <dbReference type="ARBA" id="ARBA00005382"/>
    </source>
</evidence>
<dbReference type="Gene3D" id="2.60.40.1180">
    <property type="entry name" value="Golgi alpha-mannosidase II"/>
    <property type="match status" value="1"/>
</dbReference>
<dbReference type="RefSeq" id="WP_376885160.1">
    <property type="nucleotide sequence ID" value="NZ_JBHUHR010000022.1"/>
</dbReference>